<dbReference type="Pfam" id="PF00990">
    <property type="entry name" value="GGDEF"/>
    <property type="match status" value="1"/>
</dbReference>
<dbReference type="EMBL" id="QAON01000001">
    <property type="protein sequence ID" value="PTQ91020.1"/>
    <property type="molecule type" value="Genomic_DNA"/>
</dbReference>
<dbReference type="SUPFAM" id="SSF141868">
    <property type="entry name" value="EAL domain-like"/>
    <property type="match status" value="1"/>
</dbReference>
<dbReference type="Pfam" id="PF00563">
    <property type="entry name" value="EAL"/>
    <property type="match status" value="1"/>
</dbReference>
<dbReference type="GO" id="GO:0071732">
    <property type="term" value="P:cellular response to nitric oxide"/>
    <property type="evidence" value="ECO:0007669"/>
    <property type="project" value="UniProtKB-ARBA"/>
</dbReference>
<keyword evidence="3" id="KW-0973">c-di-GMP</keyword>
<dbReference type="PROSITE" id="PS50883">
    <property type="entry name" value="EAL"/>
    <property type="match status" value="1"/>
</dbReference>
<dbReference type="FunFam" id="3.20.20.450:FF:000001">
    <property type="entry name" value="Cyclic di-GMP phosphodiesterase yahA"/>
    <property type="match status" value="1"/>
</dbReference>
<evidence type="ECO:0000259" key="9">
    <source>
        <dbReference type="PROSITE" id="PS50883"/>
    </source>
</evidence>
<dbReference type="InterPro" id="IPR001633">
    <property type="entry name" value="EAL_dom"/>
</dbReference>
<dbReference type="PANTHER" id="PTHR44757:SF2">
    <property type="entry name" value="BIOFILM ARCHITECTURE MAINTENANCE PROTEIN MBAA"/>
    <property type="match status" value="1"/>
</dbReference>
<feature type="domain" description="GGDEF" evidence="10">
    <location>
        <begin position="291"/>
        <end position="437"/>
    </location>
</feature>
<keyword evidence="5" id="KW-0597">Phosphoprotein</keyword>
<dbReference type="PROSITE" id="PS50113">
    <property type="entry name" value="PAC"/>
    <property type="match status" value="1"/>
</dbReference>
<dbReference type="RefSeq" id="WP_107864049.1">
    <property type="nucleotide sequence ID" value="NZ_QAON01000001.1"/>
</dbReference>
<dbReference type="SUPFAM" id="SSF55785">
    <property type="entry name" value="PYP-like sensor domain (PAS domain)"/>
    <property type="match status" value="1"/>
</dbReference>
<dbReference type="InterPro" id="IPR035919">
    <property type="entry name" value="EAL_sf"/>
</dbReference>
<feature type="domain" description="Response regulatory" evidence="6">
    <location>
        <begin position="4"/>
        <end position="120"/>
    </location>
</feature>
<dbReference type="NCBIfam" id="TIGR00254">
    <property type="entry name" value="GGDEF"/>
    <property type="match status" value="1"/>
</dbReference>
<dbReference type="InterPro" id="IPR052155">
    <property type="entry name" value="Biofilm_reg_signaling"/>
</dbReference>
<dbReference type="PROSITE" id="PS50887">
    <property type="entry name" value="GGDEF"/>
    <property type="match status" value="1"/>
</dbReference>
<dbReference type="GO" id="GO:0000160">
    <property type="term" value="P:phosphorelay signal transduction system"/>
    <property type="evidence" value="ECO:0007669"/>
    <property type="project" value="InterPro"/>
</dbReference>
<dbReference type="GO" id="GO:0071111">
    <property type="term" value="F:cyclic-guanylate-specific phosphodiesterase activity"/>
    <property type="evidence" value="ECO:0007669"/>
    <property type="project" value="UniProtKB-EC"/>
</dbReference>
<dbReference type="Gene3D" id="3.20.20.450">
    <property type="entry name" value="EAL domain"/>
    <property type="match status" value="1"/>
</dbReference>
<dbReference type="Pfam" id="PF08447">
    <property type="entry name" value="PAS_3"/>
    <property type="match status" value="1"/>
</dbReference>
<dbReference type="InterPro" id="IPR043128">
    <property type="entry name" value="Rev_trsase/Diguanyl_cyclase"/>
</dbReference>
<comment type="cofactor">
    <cofactor evidence="1">
        <name>Mg(2+)</name>
        <dbReference type="ChEBI" id="CHEBI:18420"/>
    </cofactor>
</comment>
<name>A0A2T5J327_9GAMM</name>
<feature type="domain" description="PAS" evidence="7">
    <location>
        <begin position="160"/>
        <end position="204"/>
    </location>
</feature>
<dbReference type="PROSITE" id="PS50110">
    <property type="entry name" value="RESPONSE_REGULATORY"/>
    <property type="match status" value="1"/>
</dbReference>
<reference evidence="11 12" key="1">
    <citation type="submission" date="2018-04" db="EMBL/GenBank/DDBJ databases">
        <title>Genomic Encyclopedia of Archaeal and Bacterial Type Strains, Phase II (KMG-II): from individual species to whole genera.</title>
        <authorList>
            <person name="Goeker M."/>
        </authorList>
    </citation>
    <scope>NUCLEOTIDE SEQUENCE [LARGE SCALE GENOMIC DNA]</scope>
    <source>
        <strain evidence="11 12">DSM 5822</strain>
    </source>
</reference>
<evidence type="ECO:0000256" key="5">
    <source>
        <dbReference type="PROSITE-ProRule" id="PRU00169"/>
    </source>
</evidence>
<feature type="modified residue" description="4-aspartylphosphate" evidence="5">
    <location>
        <position position="53"/>
    </location>
</feature>
<comment type="catalytic activity">
    <reaction evidence="4">
        <text>3',3'-c-di-GMP + H2O = 5'-phosphoguanylyl(3'-&gt;5')guanosine + H(+)</text>
        <dbReference type="Rhea" id="RHEA:24902"/>
        <dbReference type="ChEBI" id="CHEBI:15377"/>
        <dbReference type="ChEBI" id="CHEBI:15378"/>
        <dbReference type="ChEBI" id="CHEBI:58754"/>
        <dbReference type="ChEBI" id="CHEBI:58805"/>
        <dbReference type="EC" id="3.1.4.52"/>
    </reaction>
    <physiologicalReaction direction="left-to-right" evidence="4">
        <dbReference type="Rhea" id="RHEA:24903"/>
    </physiologicalReaction>
</comment>
<dbReference type="FunFam" id="3.30.70.270:FF:000001">
    <property type="entry name" value="Diguanylate cyclase domain protein"/>
    <property type="match status" value="1"/>
</dbReference>
<dbReference type="Pfam" id="PF00072">
    <property type="entry name" value="Response_reg"/>
    <property type="match status" value="1"/>
</dbReference>
<dbReference type="InterPro" id="IPR000160">
    <property type="entry name" value="GGDEF_dom"/>
</dbReference>
<dbReference type="InterPro" id="IPR001789">
    <property type="entry name" value="Sig_transdc_resp-reg_receiver"/>
</dbReference>
<dbReference type="PROSITE" id="PS50112">
    <property type="entry name" value="PAS"/>
    <property type="match status" value="1"/>
</dbReference>
<dbReference type="SMART" id="SM00448">
    <property type="entry name" value="REC"/>
    <property type="match status" value="1"/>
</dbReference>
<evidence type="ECO:0000256" key="3">
    <source>
        <dbReference type="ARBA" id="ARBA00022636"/>
    </source>
</evidence>
<gene>
    <name evidence="11" type="ORF">C8N29_10192</name>
</gene>
<dbReference type="InterPro" id="IPR035965">
    <property type="entry name" value="PAS-like_dom_sf"/>
</dbReference>
<dbReference type="CDD" id="cd00130">
    <property type="entry name" value="PAS"/>
    <property type="match status" value="1"/>
</dbReference>
<evidence type="ECO:0000259" key="8">
    <source>
        <dbReference type="PROSITE" id="PS50113"/>
    </source>
</evidence>
<protein>
    <recommendedName>
        <fullName evidence="2">cyclic-guanylate-specific phosphodiesterase</fullName>
        <ecNumber evidence="2">3.1.4.52</ecNumber>
    </recommendedName>
</protein>
<evidence type="ECO:0000256" key="1">
    <source>
        <dbReference type="ARBA" id="ARBA00001946"/>
    </source>
</evidence>
<feature type="domain" description="EAL" evidence="9">
    <location>
        <begin position="446"/>
        <end position="700"/>
    </location>
</feature>
<dbReference type="InterPro" id="IPR013655">
    <property type="entry name" value="PAS_fold_3"/>
</dbReference>
<evidence type="ECO:0000256" key="2">
    <source>
        <dbReference type="ARBA" id="ARBA00012282"/>
    </source>
</evidence>
<dbReference type="SUPFAM" id="SSF55073">
    <property type="entry name" value="Nucleotide cyclase"/>
    <property type="match status" value="1"/>
</dbReference>
<dbReference type="Gene3D" id="2.10.70.100">
    <property type="match status" value="1"/>
</dbReference>
<proteinExistence type="predicted"/>
<dbReference type="Gene3D" id="3.40.50.2300">
    <property type="match status" value="1"/>
</dbReference>
<sequence>MATKILIIDDDPIIRLLAVEKLSEEGFVVIDAMDSATGISLALHEKPDLVLLDVVLPDIDGYQVCQHLRSLPATQHLPIVMLTGLDDTSSIVQAYDFGATDFFAKPINWKLLGYRIRYILRASKTFEQLAHSEAALANAQRLAHLGSWEWYPQADITERSDEYYRIYGMTRDNLLPSMFAVLPQVHAEDQERVKAALEAAMSKGLPYQHEFRILAPHNGVRVLHEQARVFKSEQGYIDYVEGITQDITELVDAQQRIRNLAYYDALTGLANRQLFRELLQHELQRAQRHDKQCALLFIDLDRFKRINDTLGHDVGDMVLQIVGNRINTCIRSSDIAALHQANPTKNEQVARLGGDEFTVVLTDIAQPEDAAQVARRILEAMAQPIQIGTQELIISASIGIALGPQDGYDVESLLKNADLAMYAVKDKGRNSYHFFDHTMNETVLNKFALENDLRKAIEQDQLELYFQPKINPLSGDIVGAEVLLRWKHPHRGMVSPVTFIPVAEESGFIVELGAWVLKRACEINREWQSRGMPIVPLAINLSAANFRHHDLLPDIRRTLEDLKLQPNFLVIELTEGILMNDVDETIQTLQALKDMGVYLSVDDFGTGYSSLNYLKRFPLDELKIDRSFVKDIISDPNDAAITAAIIGLAQNLKLSVVAEGVETTEQADFLLRRGCNTMQGYLFAKPMPQEDFEQMLMSGINMGEMQAVFMVDG</sequence>
<evidence type="ECO:0000259" key="10">
    <source>
        <dbReference type="PROSITE" id="PS50887"/>
    </source>
</evidence>
<comment type="caution">
    <text evidence="11">The sequence shown here is derived from an EMBL/GenBank/DDBJ whole genome shotgun (WGS) entry which is preliminary data.</text>
</comment>
<evidence type="ECO:0000259" key="6">
    <source>
        <dbReference type="PROSITE" id="PS50110"/>
    </source>
</evidence>
<dbReference type="InterPro" id="IPR011006">
    <property type="entry name" value="CheY-like_superfamily"/>
</dbReference>
<dbReference type="InterPro" id="IPR029787">
    <property type="entry name" value="Nucleotide_cyclase"/>
</dbReference>
<organism evidence="11 12">
    <name type="scientific">Agitococcus lubricus</name>
    <dbReference type="NCBI Taxonomy" id="1077255"/>
    <lineage>
        <taxon>Bacteria</taxon>
        <taxon>Pseudomonadati</taxon>
        <taxon>Pseudomonadota</taxon>
        <taxon>Gammaproteobacteria</taxon>
        <taxon>Moraxellales</taxon>
        <taxon>Moraxellaceae</taxon>
        <taxon>Agitococcus</taxon>
    </lineage>
</organism>
<dbReference type="SMART" id="SM00052">
    <property type="entry name" value="EAL"/>
    <property type="match status" value="1"/>
</dbReference>
<evidence type="ECO:0000313" key="12">
    <source>
        <dbReference type="Proteomes" id="UP000244223"/>
    </source>
</evidence>
<dbReference type="SMART" id="SM00267">
    <property type="entry name" value="GGDEF"/>
    <property type="match status" value="1"/>
</dbReference>
<dbReference type="InterPro" id="IPR000700">
    <property type="entry name" value="PAS-assoc_C"/>
</dbReference>
<keyword evidence="12" id="KW-1185">Reference proteome</keyword>
<dbReference type="OrthoDB" id="2624050at2"/>
<dbReference type="AlphaFoldDB" id="A0A2T5J327"/>
<evidence type="ECO:0000259" key="7">
    <source>
        <dbReference type="PROSITE" id="PS50112"/>
    </source>
</evidence>
<dbReference type="CDD" id="cd01948">
    <property type="entry name" value="EAL"/>
    <property type="match status" value="1"/>
</dbReference>
<dbReference type="InterPro" id="IPR000014">
    <property type="entry name" value="PAS"/>
</dbReference>
<evidence type="ECO:0000313" key="11">
    <source>
        <dbReference type="EMBL" id="PTQ91020.1"/>
    </source>
</evidence>
<dbReference type="Proteomes" id="UP000244223">
    <property type="component" value="Unassembled WGS sequence"/>
</dbReference>
<dbReference type="CDD" id="cd01949">
    <property type="entry name" value="GGDEF"/>
    <property type="match status" value="1"/>
</dbReference>
<dbReference type="Gene3D" id="3.30.70.270">
    <property type="match status" value="1"/>
</dbReference>
<dbReference type="EC" id="3.1.4.52" evidence="2"/>
<dbReference type="NCBIfam" id="TIGR00229">
    <property type="entry name" value="sensory_box"/>
    <property type="match status" value="1"/>
</dbReference>
<dbReference type="Gene3D" id="3.30.450.20">
    <property type="entry name" value="PAS domain"/>
    <property type="match status" value="1"/>
</dbReference>
<dbReference type="SUPFAM" id="SSF52172">
    <property type="entry name" value="CheY-like"/>
    <property type="match status" value="1"/>
</dbReference>
<dbReference type="PANTHER" id="PTHR44757">
    <property type="entry name" value="DIGUANYLATE CYCLASE DGCP"/>
    <property type="match status" value="1"/>
</dbReference>
<accession>A0A2T5J327</accession>
<feature type="domain" description="PAC" evidence="8">
    <location>
        <begin position="207"/>
        <end position="259"/>
    </location>
</feature>
<evidence type="ECO:0000256" key="4">
    <source>
        <dbReference type="ARBA" id="ARBA00051114"/>
    </source>
</evidence>